<evidence type="ECO:0000313" key="1">
    <source>
        <dbReference type="EMBL" id="MCY9549931.1"/>
    </source>
</evidence>
<protein>
    <submittedName>
        <fullName evidence="1">Uncharacterized protein</fullName>
    </submittedName>
</protein>
<reference evidence="1 2" key="1">
    <citation type="submission" date="2022-05" db="EMBL/GenBank/DDBJ databases">
        <title>Genome Sequencing of Bee-Associated Microbes.</title>
        <authorList>
            <person name="Dunlap C."/>
        </authorList>
    </citation>
    <scope>NUCLEOTIDE SEQUENCE [LARGE SCALE GENOMIC DNA]</scope>
    <source>
        <strain evidence="1 2">NRRL BD-083</strain>
    </source>
</reference>
<comment type="caution">
    <text evidence="1">The sequence shown here is derived from an EMBL/GenBank/DDBJ whole genome shotgun (WGS) entry which is preliminary data.</text>
</comment>
<gene>
    <name evidence="1" type="ORF">M5W82_23960</name>
</gene>
<organism evidence="1 2">
    <name type="scientific">Lysinibacillus xylanilyticus</name>
    <dbReference type="NCBI Taxonomy" id="582475"/>
    <lineage>
        <taxon>Bacteria</taxon>
        <taxon>Bacillati</taxon>
        <taxon>Bacillota</taxon>
        <taxon>Bacilli</taxon>
        <taxon>Bacillales</taxon>
        <taxon>Bacillaceae</taxon>
        <taxon>Lysinibacillus</taxon>
    </lineage>
</organism>
<proteinExistence type="predicted"/>
<accession>A0ABT4F067</accession>
<sequence length="135" mass="16141">MSKFEAYSFTRLIRTQNFEFYFILGVNDPQDFDEYWDGRLIEVLGYLVTYIKNDQHNIFIYLIEDETKNFQEIIKHVKKFASEIYTYTGLLDTTNFIIQSTNVYQKSLGNHEIVDFIKKIVNEDIPEFILAEIKQ</sequence>
<dbReference type="EMBL" id="JAMDLZ010000061">
    <property type="protein sequence ID" value="MCY9549931.1"/>
    <property type="molecule type" value="Genomic_DNA"/>
</dbReference>
<dbReference type="Proteomes" id="UP001527052">
    <property type="component" value="Unassembled WGS sequence"/>
</dbReference>
<dbReference type="RefSeq" id="WP_268639812.1">
    <property type="nucleotide sequence ID" value="NZ_JAMDLZ010000061.1"/>
</dbReference>
<keyword evidence="2" id="KW-1185">Reference proteome</keyword>
<name>A0ABT4F067_9BACI</name>
<evidence type="ECO:0000313" key="2">
    <source>
        <dbReference type="Proteomes" id="UP001527052"/>
    </source>
</evidence>